<dbReference type="InterPro" id="IPR018247">
    <property type="entry name" value="EF_Hand_1_Ca_BS"/>
</dbReference>
<gene>
    <name evidence="3" type="ORF">METZ01_LOCUS309876</name>
</gene>
<evidence type="ECO:0000259" key="2">
    <source>
        <dbReference type="PROSITE" id="PS50222"/>
    </source>
</evidence>
<accession>A0A382NB83</accession>
<dbReference type="PROSITE" id="PS00018">
    <property type="entry name" value="EF_HAND_1"/>
    <property type="match status" value="1"/>
</dbReference>
<feature type="domain" description="EF-hand" evidence="2">
    <location>
        <begin position="54"/>
        <end position="89"/>
    </location>
</feature>
<feature type="compositionally biased region" description="Gly residues" evidence="1">
    <location>
        <begin position="86"/>
        <end position="104"/>
    </location>
</feature>
<organism evidence="3">
    <name type="scientific">marine metagenome</name>
    <dbReference type="NCBI Taxonomy" id="408172"/>
    <lineage>
        <taxon>unclassified sequences</taxon>
        <taxon>metagenomes</taxon>
        <taxon>ecological metagenomes</taxon>
    </lineage>
</organism>
<dbReference type="Pfam" id="PF13202">
    <property type="entry name" value="EF-hand_5"/>
    <property type="match status" value="2"/>
</dbReference>
<proteinExistence type="predicted"/>
<name>A0A382NB83_9ZZZZ</name>
<dbReference type="PROSITE" id="PS50222">
    <property type="entry name" value="EF_HAND_2"/>
    <property type="match status" value="1"/>
</dbReference>
<evidence type="ECO:0000256" key="1">
    <source>
        <dbReference type="SAM" id="MobiDB-lite"/>
    </source>
</evidence>
<sequence>MKIASIGFLAAISVLSIGQILAQPSGPPSFADIDNNQDGVLTVDEMRELPAVRNRGVNVDRLFNALDGDGNGSVTEEEWIARPRPGGMGMGTGMAGRGGMGMGR</sequence>
<evidence type="ECO:0000313" key="3">
    <source>
        <dbReference type="EMBL" id="SVC57022.1"/>
    </source>
</evidence>
<feature type="region of interest" description="Disordered" evidence="1">
    <location>
        <begin position="81"/>
        <end position="104"/>
    </location>
</feature>
<dbReference type="InterPro" id="IPR002048">
    <property type="entry name" value="EF_hand_dom"/>
</dbReference>
<dbReference type="AlphaFoldDB" id="A0A382NB83"/>
<dbReference type="Gene3D" id="1.10.238.10">
    <property type="entry name" value="EF-hand"/>
    <property type="match status" value="1"/>
</dbReference>
<dbReference type="GO" id="GO:0005509">
    <property type="term" value="F:calcium ion binding"/>
    <property type="evidence" value="ECO:0007669"/>
    <property type="project" value="InterPro"/>
</dbReference>
<dbReference type="SUPFAM" id="SSF47473">
    <property type="entry name" value="EF-hand"/>
    <property type="match status" value="1"/>
</dbReference>
<dbReference type="EMBL" id="UINC01098478">
    <property type="protein sequence ID" value="SVC57022.1"/>
    <property type="molecule type" value="Genomic_DNA"/>
</dbReference>
<dbReference type="InterPro" id="IPR011992">
    <property type="entry name" value="EF-hand-dom_pair"/>
</dbReference>
<reference evidence="3" key="1">
    <citation type="submission" date="2018-05" db="EMBL/GenBank/DDBJ databases">
        <authorList>
            <person name="Lanie J.A."/>
            <person name="Ng W.-L."/>
            <person name="Kazmierczak K.M."/>
            <person name="Andrzejewski T.M."/>
            <person name="Davidsen T.M."/>
            <person name="Wayne K.J."/>
            <person name="Tettelin H."/>
            <person name="Glass J.I."/>
            <person name="Rusch D."/>
            <person name="Podicherti R."/>
            <person name="Tsui H.-C.T."/>
            <person name="Winkler M.E."/>
        </authorList>
    </citation>
    <scope>NUCLEOTIDE SEQUENCE</scope>
</reference>
<protein>
    <recommendedName>
        <fullName evidence="2">EF-hand domain-containing protein</fullName>
    </recommendedName>
</protein>
<dbReference type="CDD" id="cd00051">
    <property type="entry name" value="EFh"/>
    <property type="match status" value="1"/>
</dbReference>